<dbReference type="RefSeq" id="WP_021564223.1">
    <property type="nucleotide sequence ID" value="NZ_JYQV01000003.1"/>
</dbReference>
<name>A0A5V2Y3G5_SALER</name>
<comment type="caution">
    <text evidence="1">The sequence shown here is derived from an EMBL/GenBank/DDBJ whole genome shotgun (WGS) entry which is preliminary data.</text>
</comment>
<proteinExistence type="predicted"/>
<dbReference type="Pfam" id="PF17550">
    <property type="entry name" value="PsaF"/>
    <property type="match status" value="1"/>
</dbReference>
<evidence type="ECO:0000313" key="1">
    <source>
        <dbReference type="EMBL" id="EBT8036112.1"/>
    </source>
</evidence>
<organism evidence="1">
    <name type="scientific">Salmonella enterica</name>
    <name type="common">Salmonella choleraesuis</name>
    <dbReference type="NCBI Taxonomy" id="28901"/>
    <lineage>
        <taxon>Bacteria</taxon>
        <taxon>Pseudomonadati</taxon>
        <taxon>Pseudomonadota</taxon>
        <taxon>Gammaproteobacteria</taxon>
        <taxon>Enterobacterales</taxon>
        <taxon>Enterobacteriaceae</taxon>
        <taxon>Salmonella</taxon>
    </lineage>
</organism>
<dbReference type="InterPro" id="IPR035182">
    <property type="entry name" value="PsaF"/>
</dbReference>
<dbReference type="AlphaFoldDB" id="A0A5V2Y3G5"/>
<dbReference type="EMBL" id="AAGZYR010000015">
    <property type="protein sequence ID" value="EBT8036112.1"/>
    <property type="molecule type" value="Genomic_DNA"/>
</dbReference>
<sequence length="167" mass="19225">MRFSYYFSVVILFVSALLIINSNNNVRLYSEREYKDMLEHTDIRIDGLRFNILHYMLDNSSRLIISETLSGMVIRTSLHGYFLIPFHTYKTSNTGTLQSIGAVFSVCAYHTNNNNIVFFDGSRAALSDNNKIIIPPTIFLGQKKHNKHPAWINEMNKNTPAVRVVDY</sequence>
<protein>
    <submittedName>
        <fullName evidence="1">Uncharacterized protein</fullName>
    </submittedName>
</protein>
<reference evidence="1" key="1">
    <citation type="submission" date="2018-07" db="EMBL/GenBank/DDBJ databases">
        <authorList>
            <consortium name="PulseNet: The National Subtyping Network for Foodborne Disease Surveillance"/>
            <person name="Tarr C.L."/>
            <person name="Trees E."/>
            <person name="Katz L.S."/>
            <person name="Carleton-Romer H.A."/>
            <person name="Stroika S."/>
            <person name="Kucerova Z."/>
            <person name="Roache K.F."/>
            <person name="Sabol A.L."/>
            <person name="Besser J."/>
            <person name="Gerner-Smidt P."/>
        </authorList>
    </citation>
    <scope>NUCLEOTIDE SEQUENCE [LARGE SCALE GENOMIC DNA]</scope>
    <source>
        <strain evidence="1">2015AM-1378</strain>
    </source>
</reference>
<gene>
    <name evidence="1" type="ORF">CQW68_20975</name>
</gene>
<accession>A0A5V2Y3G5</accession>
<dbReference type="Proteomes" id="UP000839917">
    <property type="component" value="Unassembled WGS sequence"/>
</dbReference>